<organism evidence="1 2">
    <name type="scientific">Salipiger aestuarii</name>
    <dbReference type="NCBI Taxonomy" id="568098"/>
    <lineage>
        <taxon>Bacteria</taxon>
        <taxon>Pseudomonadati</taxon>
        <taxon>Pseudomonadota</taxon>
        <taxon>Alphaproteobacteria</taxon>
        <taxon>Rhodobacterales</taxon>
        <taxon>Roseobacteraceae</taxon>
        <taxon>Salipiger</taxon>
    </lineage>
</organism>
<evidence type="ECO:0000313" key="2">
    <source>
        <dbReference type="Proteomes" id="UP000249165"/>
    </source>
</evidence>
<protein>
    <recommendedName>
        <fullName evidence="3">Permuted papain-like amidase YaeF/Yiix C92 family enzyme</fullName>
    </recommendedName>
</protein>
<dbReference type="InterPro" id="IPR038765">
    <property type="entry name" value="Papain-like_cys_pep_sf"/>
</dbReference>
<sequence>MCSDIVRPIRPVETHSLDRFRAAMRPGDIILKFGTDKVAAVIGYVQGRYGYCPDARKTSHVAMYCGGGQVFHATYSPLKPENSRARFDDFETAFLGHRITVIRSDIAGDPDRCNELIEAARTLGGPYGVTAAVDLLIDASFGKVIADTLGADYSERYRLKILRDTRTAPICSSLVFQVYLRAWRQDTPLDAPETGGSAPVSMPADFYINPRLTNVKI</sequence>
<dbReference type="AlphaFoldDB" id="A0A327Y0A2"/>
<evidence type="ECO:0000313" key="1">
    <source>
        <dbReference type="EMBL" id="RAK14214.1"/>
    </source>
</evidence>
<dbReference type="Gene3D" id="3.90.1720.10">
    <property type="entry name" value="endopeptidase domain like (from Nostoc punctiforme)"/>
    <property type="match status" value="1"/>
</dbReference>
<accession>A0A327Y0A2</accession>
<dbReference type="SUPFAM" id="SSF54001">
    <property type="entry name" value="Cysteine proteinases"/>
    <property type="match status" value="1"/>
</dbReference>
<reference evidence="1 2" key="1">
    <citation type="submission" date="2018-06" db="EMBL/GenBank/DDBJ databases">
        <title>Genomic Encyclopedia of Archaeal and Bacterial Type Strains, Phase II (KMG-II): from individual species to whole genera.</title>
        <authorList>
            <person name="Goeker M."/>
        </authorList>
    </citation>
    <scope>NUCLEOTIDE SEQUENCE [LARGE SCALE GENOMIC DNA]</scope>
    <source>
        <strain evidence="1 2">DSM 22011</strain>
    </source>
</reference>
<evidence type="ECO:0008006" key="3">
    <source>
        <dbReference type="Google" id="ProtNLM"/>
    </source>
</evidence>
<dbReference type="RefSeq" id="WP_146609933.1">
    <property type="nucleotide sequence ID" value="NZ_LIGL01000025.1"/>
</dbReference>
<keyword evidence="2" id="KW-1185">Reference proteome</keyword>
<comment type="caution">
    <text evidence="1">The sequence shown here is derived from an EMBL/GenBank/DDBJ whole genome shotgun (WGS) entry which is preliminary data.</text>
</comment>
<dbReference type="EMBL" id="QLMG01000028">
    <property type="protein sequence ID" value="RAK14214.1"/>
    <property type="molecule type" value="Genomic_DNA"/>
</dbReference>
<proteinExistence type="predicted"/>
<dbReference type="Proteomes" id="UP000249165">
    <property type="component" value="Unassembled WGS sequence"/>
</dbReference>
<gene>
    <name evidence="1" type="ORF">ATI53_102815</name>
</gene>
<name>A0A327Y0A2_9RHOB</name>